<keyword evidence="3" id="KW-0482">Metalloprotease</keyword>
<feature type="domain" description="CAAX prenyl protease 2/Lysostaphin resistance protein A-like" evidence="2">
    <location>
        <begin position="154"/>
        <end position="242"/>
    </location>
</feature>
<feature type="transmembrane region" description="Helical" evidence="1">
    <location>
        <begin position="88"/>
        <end position="108"/>
    </location>
</feature>
<dbReference type="InterPro" id="IPR003675">
    <property type="entry name" value="Rce1/LyrA-like_dom"/>
</dbReference>
<dbReference type="EMBL" id="JAAFZH010000007">
    <property type="protein sequence ID" value="NDU96653.1"/>
    <property type="molecule type" value="Genomic_DNA"/>
</dbReference>
<reference evidence="3 4" key="1">
    <citation type="submission" date="2020-02" db="EMBL/GenBank/DDBJ databases">
        <title>Draft genome sequence of two Spirosoma agri KCTC 52727 and Spirosoma terrae KCTC 52035.</title>
        <authorList>
            <person name="Rojas J."/>
            <person name="Ambika Manirajan B."/>
            <person name="Suarez C."/>
            <person name="Ratering S."/>
            <person name="Schnell S."/>
        </authorList>
    </citation>
    <scope>NUCLEOTIDE SEQUENCE [LARGE SCALE GENOMIC DNA]</scope>
    <source>
        <strain evidence="3 4">KCTC 52035</strain>
    </source>
</reference>
<dbReference type="AlphaFoldDB" id="A0A6L9LCV8"/>
<evidence type="ECO:0000259" key="2">
    <source>
        <dbReference type="Pfam" id="PF02517"/>
    </source>
</evidence>
<dbReference type="GO" id="GO:0006508">
    <property type="term" value="P:proteolysis"/>
    <property type="evidence" value="ECO:0007669"/>
    <property type="project" value="UniProtKB-KW"/>
</dbReference>
<dbReference type="Pfam" id="PF02517">
    <property type="entry name" value="Rce1-like"/>
    <property type="match status" value="1"/>
</dbReference>
<keyword evidence="3" id="KW-0378">Hydrolase</keyword>
<evidence type="ECO:0000313" key="3">
    <source>
        <dbReference type="EMBL" id="NDU96653.1"/>
    </source>
</evidence>
<keyword evidence="1" id="KW-1133">Transmembrane helix</keyword>
<feature type="transmembrane region" description="Helical" evidence="1">
    <location>
        <begin position="266"/>
        <end position="285"/>
    </location>
</feature>
<dbReference type="GO" id="GO:0004175">
    <property type="term" value="F:endopeptidase activity"/>
    <property type="evidence" value="ECO:0007669"/>
    <property type="project" value="UniProtKB-ARBA"/>
</dbReference>
<dbReference type="Proteomes" id="UP000474175">
    <property type="component" value="Unassembled WGS sequence"/>
</dbReference>
<feature type="transmembrane region" description="Helical" evidence="1">
    <location>
        <begin position="56"/>
        <end position="76"/>
    </location>
</feature>
<keyword evidence="4" id="KW-1185">Reference proteome</keyword>
<evidence type="ECO:0000313" key="4">
    <source>
        <dbReference type="Proteomes" id="UP000474175"/>
    </source>
</evidence>
<proteinExistence type="predicted"/>
<dbReference type="GO" id="GO:0008237">
    <property type="term" value="F:metallopeptidase activity"/>
    <property type="evidence" value="ECO:0007669"/>
    <property type="project" value="UniProtKB-KW"/>
</dbReference>
<name>A0A6L9LCV8_9BACT</name>
<keyword evidence="1" id="KW-0472">Membrane</keyword>
<comment type="caution">
    <text evidence="3">The sequence shown here is derived from an EMBL/GenBank/DDBJ whole genome shotgun (WGS) entry which is preliminary data.</text>
</comment>
<sequence length="295" mass="33062">MLIGFILLGGVFSSLLLFGLLMLLKGMGRVEAQAYLVELASQPQAIANGWNELMILQAVNHLGTFLLPSLVYWYIIERQSWSRFNTRPITAVAGLSLVALIVISFMPFDSLIIEWNQNLHLPQTLGPLEEWIRSKEKQAEGVTKFLTTFHTPFQLLTALIVIAVIPAFGEEVLFRGIIQRSLTYWTANTHVAIWIAAALFSAIHVQFLGFFPRMLLGALFGYLYVWSGSLWVPILAHFVNNGFTVLMVYLHQQKLVSMDIESTESVPILGALISGAITAGLLYYFRQLNSNRVSN</sequence>
<dbReference type="PANTHER" id="PTHR43592:SF15">
    <property type="entry name" value="CAAX AMINO TERMINAL PROTEASE FAMILY PROTEIN"/>
    <property type="match status" value="1"/>
</dbReference>
<evidence type="ECO:0000256" key="1">
    <source>
        <dbReference type="SAM" id="Phobius"/>
    </source>
</evidence>
<organism evidence="3 4">
    <name type="scientific">Spirosoma terrae</name>
    <dbReference type="NCBI Taxonomy" id="1968276"/>
    <lineage>
        <taxon>Bacteria</taxon>
        <taxon>Pseudomonadati</taxon>
        <taxon>Bacteroidota</taxon>
        <taxon>Cytophagia</taxon>
        <taxon>Cytophagales</taxon>
        <taxon>Cytophagaceae</taxon>
        <taxon>Spirosoma</taxon>
    </lineage>
</organism>
<keyword evidence="1" id="KW-0812">Transmembrane</keyword>
<feature type="transmembrane region" description="Helical" evidence="1">
    <location>
        <begin position="230"/>
        <end position="250"/>
    </location>
</feature>
<dbReference type="GO" id="GO:0080120">
    <property type="term" value="P:CAAX-box protein maturation"/>
    <property type="evidence" value="ECO:0007669"/>
    <property type="project" value="UniProtKB-ARBA"/>
</dbReference>
<feature type="transmembrane region" description="Helical" evidence="1">
    <location>
        <begin position="191"/>
        <end position="210"/>
    </location>
</feature>
<accession>A0A6L9LCV8</accession>
<feature type="transmembrane region" description="Helical" evidence="1">
    <location>
        <begin position="153"/>
        <end position="170"/>
    </location>
</feature>
<protein>
    <submittedName>
        <fullName evidence="3">CPBP family intramembrane metalloprotease</fullName>
    </submittedName>
</protein>
<keyword evidence="3" id="KW-0645">Protease</keyword>
<dbReference type="PANTHER" id="PTHR43592">
    <property type="entry name" value="CAAX AMINO TERMINAL PROTEASE"/>
    <property type="match status" value="1"/>
</dbReference>
<gene>
    <name evidence="3" type="ORF">GK108_17355</name>
</gene>